<gene>
    <name evidence="3" type="ORF">GU334_05960</name>
    <name evidence="2" type="ORF">GU336_06335</name>
</gene>
<name>A0A5R9CM49_9LACT</name>
<dbReference type="RefSeq" id="WP_138491431.1">
    <property type="nucleotide sequence ID" value="NZ_CBCPKB010000004.1"/>
</dbReference>
<dbReference type="CDD" id="cd00158">
    <property type="entry name" value="RHOD"/>
    <property type="match status" value="1"/>
</dbReference>
<dbReference type="InterPro" id="IPR001763">
    <property type="entry name" value="Rhodanese-like_dom"/>
</dbReference>
<dbReference type="PANTHER" id="PTHR43031:SF17">
    <property type="entry name" value="SULFURTRANSFERASE YTWF-RELATED"/>
    <property type="match status" value="1"/>
</dbReference>
<sequence length="104" mass="11644">MLSFFRKTPSISITELSKKLAKPITLLDVRTPQEYQSGHIKQAKNVPLTEIGRYSGQDSKVYVICQSGMRSRQATKILNKKGYDVTNIRGGMSQWTGYTVGGMK</sequence>
<reference evidence="4 5" key="1">
    <citation type="submission" date="2019-12" db="EMBL/GenBank/DDBJ databases">
        <title>Whole genome sequences of Lactococcus raffinolactis strains isolated from sewage.</title>
        <authorList>
            <person name="Ybazeta G."/>
            <person name="Ross M."/>
            <person name="Brabant-Kirwan D."/>
            <person name="Saleh M."/>
            <person name="Dillon J.A."/>
            <person name="Splinter K."/>
            <person name="Nokhbeh R."/>
        </authorList>
    </citation>
    <scope>NUCLEOTIDE SEQUENCE [LARGE SCALE GENOMIC DNA]</scope>
    <source>
        <strain evidence="3 4">Lr_19_14</strain>
        <strain evidence="2 5">Lr_19_5</strain>
    </source>
</reference>
<dbReference type="AlphaFoldDB" id="A0A5R9CM49"/>
<dbReference type="InterPro" id="IPR050229">
    <property type="entry name" value="GlpE_sulfurtransferase"/>
</dbReference>
<dbReference type="InterPro" id="IPR036873">
    <property type="entry name" value="Rhodanese-like_dom_sf"/>
</dbReference>
<evidence type="ECO:0000259" key="1">
    <source>
        <dbReference type="PROSITE" id="PS50206"/>
    </source>
</evidence>
<dbReference type="Pfam" id="PF00581">
    <property type="entry name" value="Rhodanese"/>
    <property type="match status" value="1"/>
</dbReference>
<evidence type="ECO:0000313" key="4">
    <source>
        <dbReference type="Proteomes" id="UP000501558"/>
    </source>
</evidence>
<organism evidence="3 4">
    <name type="scientific">Pseudolactococcus raffinolactis</name>
    <dbReference type="NCBI Taxonomy" id="1366"/>
    <lineage>
        <taxon>Bacteria</taxon>
        <taxon>Bacillati</taxon>
        <taxon>Bacillota</taxon>
        <taxon>Bacilli</taxon>
        <taxon>Lactobacillales</taxon>
        <taxon>Streptococcaceae</taxon>
        <taxon>Pseudolactococcus</taxon>
    </lineage>
</organism>
<dbReference type="SMART" id="SM00450">
    <property type="entry name" value="RHOD"/>
    <property type="match status" value="1"/>
</dbReference>
<feature type="domain" description="Rhodanese" evidence="1">
    <location>
        <begin position="20"/>
        <end position="100"/>
    </location>
</feature>
<dbReference type="SUPFAM" id="SSF52821">
    <property type="entry name" value="Rhodanese/Cell cycle control phosphatase"/>
    <property type="match status" value="1"/>
</dbReference>
<dbReference type="PANTHER" id="PTHR43031">
    <property type="entry name" value="FAD-DEPENDENT OXIDOREDUCTASE"/>
    <property type="match status" value="1"/>
</dbReference>
<evidence type="ECO:0000313" key="2">
    <source>
        <dbReference type="EMBL" id="QIW53786.1"/>
    </source>
</evidence>
<dbReference type="EMBL" id="CP047628">
    <property type="protein sequence ID" value="QIW58478.1"/>
    <property type="molecule type" value="Genomic_DNA"/>
</dbReference>
<evidence type="ECO:0000313" key="5">
    <source>
        <dbReference type="Proteomes" id="UP000501945"/>
    </source>
</evidence>
<dbReference type="Gene3D" id="3.40.250.10">
    <property type="entry name" value="Rhodanese-like domain"/>
    <property type="match status" value="1"/>
</dbReference>
<protein>
    <submittedName>
        <fullName evidence="3">Rhodanese-like domain-containing protein</fullName>
    </submittedName>
</protein>
<dbReference type="PROSITE" id="PS50206">
    <property type="entry name" value="RHODANESE_3"/>
    <property type="match status" value="1"/>
</dbReference>
<proteinExistence type="predicted"/>
<keyword evidence="4" id="KW-1185">Reference proteome</keyword>
<dbReference type="Proteomes" id="UP000501945">
    <property type="component" value="Chromosome"/>
</dbReference>
<accession>A0A5R9CM49</accession>
<evidence type="ECO:0000313" key="3">
    <source>
        <dbReference type="EMBL" id="QIW58478.1"/>
    </source>
</evidence>
<dbReference type="Proteomes" id="UP000501558">
    <property type="component" value="Chromosome"/>
</dbReference>
<dbReference type="EMBL" id="CP047616">
    <property type="protein sequence ID" value="QIW53786.1"/>
    <property type="molecule type" value="Genomic_DNA"/>
</dbReference>